<evidence type="ECO:0000256" key="4">
    <source>
        <dbReference type="ARBA" id="ARBA00022490"/>
    </source>
</evidence>
<name>A0A9W7ZWL0_9FUNG</name>
<evidence type="ECO:0000313" key="12">
    <source>
        <dbReference type="EMBL" id="KAJ1917650.1"/>
    </source>
</evidence>
<evidence type="ECO:0000256" key="6">
    <source>
        <dbReference type="ARBA" id="ARBA00022741"/>
    </source>
</evidence>
<dbReference type="GO" id="GO:0045504">
    <property type="term" value="F:dynein heavy chain binding"/>
    <property type="evidence" value="ECO:0007669"/>
    <property type="project" value="TreeGrafter"/>
</dbReference>
<feature type="compositionally biased region" description="Low complexity" evidence="11">
    <location>
        <begin position="650"/>
        <end position="667"/>
    </location>
</feature>
<keyword evidence="6" id="KW-0547">Nucleotide-binding</keyword>
<dbReference type="GO" id="GO:0000226">
    <property type="term" value="P:microtubule cytoskeleton organization"/>
    <property type="evidence" value="ECO:0007669"/>
    <property type="project" value="TreeGrafter"/>
</dbReference>
<accession>A0A9W7ZWL0</accession>
<reference evidence="12" key="1">
    <citation type="submission" date="2022-07" db="EMBL/GenBank/DDBJ databases">
        <title>Phylogenomic reconstructions and comparative analyses of Kickxellomycotina fungi.</title>
        <authorList>
            <person name="Reynolds N.K."/>
            <person name="Stajich J.E."/>
            <person name="Barry K."/>
            <person name="Grigoriev I.V."/>
            <person name="Crous P."/>
            <person name="Smith M.E."/>
        </authorList>
    </citation>
    <scope>NUCLEOTIDE SEQUENCE</scope>
    <source>
        <strain evidence="12">RSA 861</strain>
    </source>
</reference>
<dbReference type="Gene3D" id="3.40.50.300">
    <property type="entry name" value="P-loop containing nucleotide triphosphate hydrolases"/>
    <property type="match status" value="1"/>
</dbReference>
<feature type="region of interest" description="Disordered" evidence="11">
    <location>
        <begin position="67"/>
        <end position="98"/>
    </location>
</feature>
<organism evidence="12 13">
    <name type="scientific">Tieghemiomyces parasiticus</name>
    <dbReference type="NCBI Taxonomy" id="78921"/>
    <lineage>
        <taxon>Eukaryota</taxon>
        <taxon>Fungi</taxon>
        <taxon>Fungi incertae sedis</taxon>
        <taxon>Zoopagomycota</taxon>
        <taxon>Kickxellomycotina</taxon>
        <taxon>Dimargaritomycetes</taxon>
        <taxon>Dimargaritales</taxon>
        <taxon>Dimargaritaceae</taxon>
        <taxon>Tieghemiomyces</taxon>
    </lineage>
</organism>
<dbReference type="Pfam" id="PF05783">
    <property type="entry name" value="DLIC"/>
    <property type="match status" value="5"/>
</dbReference>
<feature type="region of interest" description="Disordered" evidence="11">
    <location>
        <begin position="608"/>
        <end position="627"/>
    </location>
</feature>
<dbReference type="AlphaFoldDB" id="A0A9W7ZWL0"/>
<feature type="compositionally biased region" description="Polar residues" evidence="11">
    <location>
        <begin position="668"/>
        <end position="681"/>
    </location>
</feature>
<dbReference type="InterPro" id="IPR022780">
    <property type="entry name" value="Dynein_light_int_chain"/>
</dbReference>
<comment type="similarity">
    <text evidence="2">Belongs to the dynein light intermediate chain family.</text>
</comment>
<evidence type="ECO:0000256" key="8">
    <source>
        <dbReference type="ARBA" id="ARBA00023017"/>
    </source>
</evidence>
<dbReference type="GO" id="GO:0007018">
    <property type="term" value="P:microtubule-based movement"/>
    <property type="evidence" value="ECO:0007669"/>
    <property type="project" value="InterPro"/>
</dbReference>
<evidence type="ECO:0000256" key="1">
    <source>
        <dbReference type="ARBA" id="ARBA00004245"/>
    </source>
</evidence>
<comment type="caution">
    <text evidence="12">The sequence shown here is derived from an EMBL/GenBank/DDBJ whole genome shotgun (WGS) entry which is preliminary data.</text>
</comment>
<dbReference type="GO" id="GO:0005524">
    <property type="term" value="F:ATP binding"/>
    <property type="evidence" value="ECO:0007669"/>
    <property type="project" value="UniProtKB-KW"/>
</dbReference>
<gene>
    <name evidence="12" type="ORF">IWQ60_007715</name>
</gene>
<evidence type="ECO:0000256" key="3">
    <source>
        <dbReference type="ARBA" id="ARBA00022448"/>
    </source>
</evidence>
<keyword evidence="3" id="KW-0813">Transport</keyword>
<evidence type="ECO:0008006" key="14">
    <source>
        <dbReference type="Google" id="ProtNLM"/>
    </source>
</evidence>
<dbReference type="OrthoDB" id="27603at2759"/>
<keyword evidence="10" id="KW-0206">Cytoskeleton</keyword>
<feature type="region of interest" description="Disordered" evidence="11">
    <location>
        <begin position="354"/>
        <end position="380"/>
    </location>
</feature>
<keyword evidence="4" id="KW-0963">Cytoplasm</keyword>
<feature type="compositionally biased region" description="Acidic residues" evidence="11">
    <location>
        <begin position="365"/>
        <end position="375"/>
    </location>
</feature>
<dbReference type="EMBL" id="JANBPT010000533">
    <property type="protein sequence ID" value="KAJ1917650.1"/>
    <property type="molecule type" value="Genomic_DNA"/>
</dbReference>
<feature type="region of interest" description="Disordered" evidence="11">
    <location>
        <begin position="650"/>
        <end position="700"/>
    </location>
</feature>
<dbReference type="PANTHER" id="PTHR12688:SF0">
    <property type="entry name" value="DYNEIN LIGHT INTERMEDIATE CHAIN"/>
    <property type="match status" value="1"/>
</dbReference>
<feature type="region of interest" description="Disordered" evidence="11">
    <location>
        <begin position="448"/>
        <end position="472"/>
    </location>
</feature>
<feature type="compositionally biased region" description="Acidic residues" evidence="11">
    <location>
        <begin position="78"/>
        <end position="90"/>
    </location>
</feature>
<evidence type="ECO:0000256" key="10">
    <source>
        <dbReference type="ARBA" id="ARBA00023212"/>
    </source>
</evidence>
<protein>
    <recommendedName>
        <fullName evidence="14">Dynein light intermediate chain</fullName>
    </recommendedName>
</protein>
<evidence type="ECO:0000313" key="13">
    <source>
        <dbReference type="Proteomes" id="UP001150569"/>
    </source>
</evidence>
<evidence type="ECO:0000256" key="9">
    <source>
        <dbReference type="ARBA" id="ARBA00023175"/>
    </source>
</evidence>
<sequence length="700" mass="74155">MAATTQPGDSATAGPQTNLWEEILNEVGSSKATLDRNVLILGDPHSGKSTLIAQLKQAAAMAFNPSGDVSAHTKAVGPDDDDSEDDNGEDSDVKTNGATRPVDLALGYTYIDVKDEEQDDVARLGVYQLAEHHTTYRALLKYALNRDAIAEMCVVIVLDWSQPWRFVQSLLQWIDVLEGAVQRIRDTDHDDVFNDTDDNGEAGKKEGWTRGKVVTDECRERLERFLQEYTEPSAETVAAASTTTATTSTVGATTTTTASVAAAHSVLLPLGPGTLTDNLGIPLVVVCSKADTLGNLERQRDFKEDHFDFVQQTLRTVCLKYGAALFYTSLQRPETYMWLYRYLLHRLTQPVETPGQLTATATGGDGDDADDDIEGEATPAAKADTAIAAIPPPPPRTYKRFAFPYRAHVVERDLVMVPTGWDSWAKIQILREGYDCRGMCEGWDHDRQAQSDAHHAPIRGAGKGGDENDMETGDESALAMYAEVVPDPADGSHGLDISSTVVAEDDQAFLESQYRILQQTASQETTTRPVHAASTLSTVSDAQDRDPNTAVAALGSAADSSNLFASAPSIGGGGGGNGHTDSAGSSLTASGEDVASKLARLAKLRESVGGSGTATGSSAASSGAATAAGGSNQTAIVANFFQSLLAKKSPAAASSGGSGATSPLTATETSPRSTASSTTDVTAELERMRNQFQANKRNPS</sequence>
<evidence type="ECO:0000256" key="7">
    <source>
        <dbReference type="ARBA" id="ARBA00022840"/>
    </source>
</evidence>
<evidence type="ECO:0000256" key="11">
    <source>
        <dbReference type="SAM" id="MobiDB-lite"/>
    </source>
</evidence>
<dbReference type="PANTHER" id="PTHR12688">
    <property type="entry name" value="DYNEIN LIGHT INTERMEDIATE CHAIN"/>
    <property type="match status" value="1"/>
</dbReference>
<feature type="compositionally biased region" description="Low complexity" evidence="11">
    <location>
        <begin position="614"/>
        <end position="627"/>
    </location>
</feature>
<dbReference type="GO" id="GO:0005868">
    <property type="term" value="C:cytoplasmic dynein complex"/>
    <property type="evidence" value="ECO:0007669"/>
    <property type="project" value="InterPro"/>
</dbReference>
<keyword evidence="5" id="KW-0493">Microtubule</keyword>
<keyword evidence="13" id="KW-1185">Reference proteome</keyword>
<proteinExistence type="inferred from homology"/>
<feature type="compositionally biased region" description="Polar residues" evidence="11">
    <location>
        <begin position="690"/>
        <end position="700"/>
    </location>
</feature>
<dbReference type="InterPro" id="IPR027417">
    <property type="entry name" value="P-loop_NTPase"/>
</dbReference>
<keyword evidence="7" id="KW-0067">ATP-binding</keyword>
<dbReference type="GO" id="GO:0035974">
    <property type="term" value="C:meiotic spindle pole body"/>
    <property type="evidence" value="ECO:0007669"/>
    <property type="project" value="TreeGrafter"/>
</dbReference>
<keyword evidence="9" id="KW-0505">Motor protein</keyword>
<evidence type="ECO:0000256" key="2">
    <source>
        <dbReference type="ARBA" id="ARBA00006831"/>
    </source>
</evidence>
<dbReference type="InterPro" id="IPR008467">
    <property type="entry name" value="Dynein1_light_intermed_chain"/>
</dbReference>
<dbReference type="Proteomes" id="UP001150569">
    <property type="component" value="Unassembled WGS sequence"/>
</dbReference>
<keyword evidence="8" id="KW-0243">Dynein</keyword>
<feature type="region of interest" description="Disordered" evidence="11">
    <location>
        <begin position="569"/>
        <end position="589"/>
    </location>
</feature>
<feature type="compositionally biased region" description="Polar residues" evidence="11">
    <location>
        <begin position="579"/>
        <end position="589"/>
    </location>
</feature>
<comment type="subcellular location">
    <subcellularLocation>
        <location evidence="1">Cytoplasm</location>
        <location evidence="1">Cytoskeleton</location>
    </subcellularLocation>
</comment>
<dbReference type="SUPFAM" id="SSF52540">
    <property type="entry name" value="P-loop containing nucleoside triphosphate hydrolases"/>
    <property type="match status" value="1"/>
</dbReference>
<evidence type="ECO:0000256" key="5">
    <source>
        <dbReference type="ARBA" id="ARBA00022701"/>
    </source>
</evidence>
<dbReference type="GO" id="GO:0005874">
    <property type="term" value="C:microtubule"/>
    <property type="evidence" value="ECO:0007669"/>
    <property type="project" value="UniProtKB-KW"/>
</dbReference>